<accession>A0A4U9XTC6</accession>
<dbReference type="GO" id="GO:0005737">
    <property type="term" value="C:cytoplasm"/>
    <property type="evidence" value="ECO:0007669"/>
    <property type="project" value="TreeGrafter"/>
</dbReference>
<dbReference type="EMBL" id="CABEHT010000001">
    <property type="protein sequence ID" value="VTS16025.1"/>
    <property type="molecule type" value="Genomic_DNA"/>
</dbReference>
<evidence type="ECO:0000256" key="2">
    <source>
        <dbReference type="ARBA" id="ARBA00007317"/>
    </source>
</evidence>
<evidence type="ECO:0000259" key="9">
    <source>
        <dbReference type="PROSITE" id="PS51826"/>
    </source>
</evidence>
<evidence type="ECO:0000313" key="10">
    <source>
        <dbReference type="EMBL" id="VTS16025.1"/>
    </source>
</evidence>
<evidence type="ECO:0000256" key="4">
    <source>
        <dbReference type="ARBA" id="ARBA00022823"/>
    </source>
</evidence>
<comment type="cofactor">
    <cofactor evidence="1 6">
        <name>(R)-lipoate</name>
        <dbReference type="ChEBI" id="CHEBI:83088"/>
    </cofactor>
</comment>
<dbReference type="RefSeq" id="WP_077321762.1">
    <property type="nucleotide sequence ID" value="NZ_CABEHT010000001.1"/>
</dbReference>
<dbReference type="Pfam" id="PF00364">
    <property type="entry name" value="Biotin_lipoyl"/>
    <property type="match status" value="1"/>
</dbReference>
<evidence type="ECO:0000259" key="8">
    <source>
        <dbReference type="PROSITE" id="PS50968"/>
    </source>
</evidence>
<dbReference type="GO" id="GO:0016407">
    <property type="term" value="F:acetyltransferase activity"/>
    <property type="evidence" value="ECO:0007669"/>
    <property type="project" value="TreeGrafter"/>
</dbReference>
<dbReference type="PROSITE" id="PS51826">
    <property type="entry name" value="PSBD"/>
    <property type="match status" value="2"/>
</dbReference>
<comment type="similarity">
    <text evidence="2 6">Belongs to the 2-oxoacid dehydrogenase family.</text>
</comment>
<feature type="region of interest" description="Disordered" evidence="7">
    <location>
        <begin position="120"/>
        <end position="143"/>
    </location>
</feature>
<keyword evidence="4 6" id="KW-0450">Lipoyl</keyword>
<dbReference type="NCBIfam" id="NF011416">
    <property type="entry name" value="PRK14843.1"/>
    <property type="match status" value="1"/>
</dbReference>
<evidence type="ECO:0000313" key="11">
    <source>
        <dbReference type="Proteomes" id="UP000394068"/>
    </source>
</evidence>
<feature type="domain" description="Peripheral subunit-binding (PSBD)" evidence="9">
    <location>
        <begin position="134"/>
        <end position="171"/>
    </location>
</feature>
<dbReference type="PROSITE" id="PS50968">
    <property type="entry name" value="BIOTINYL_LIPOYL"/>
    <property type="match status" value="1"/>
</dbReference>
<dbReference type="Proteomes" id="UP000394068">
    <property type="component" value="Unassembled WGS sequence"/>
</dbReference>
<dbReference type="PANTHER" id="PTHR43178:SF5">
    <property type="entry name" value="LIPOAMIDE ACYLTRANSFERASE COMPONENT OF BRANCHED-CHAIN ALPHA-KETO ACID DEHYDROGENASE COMPLEX, MITOCHONDRIAL"/>
    <property type="match status" value="1"/>
</dbReference>
<dbReference type="AlphaFoldDB" id="A0A4U9XTC6"/>
<dbReference type="SUPFAM" id="SSF51230">
    <property type="entry name" value="Single hybrid motif"/>
    <property type="match status" value="1"/>
</dbReference>
<evidence type="ECO:0000256" key="3">
    <source>
        <dbReference type="ARBA" id="ARBA00022679"/>
    </source>
</evidence>
<protein>
    <recommendedName>
        <fullName evidence="6">Dihydrolipoamide acetyltransferase component of pyruvate dehydrogenase complex</fullName>
        <ecNumber evidence="6">2.3.1.-</ecNumber>
    </recommendedName>
</protein>
<dbReference type="InterPro" id="IPR050743">
    <property type="entry name" value="2-oxoacid_DH_E2_comp"/>
</dbReference>
<dbReference type="InterPro" id="IPR003016">
    <property type="entry name" value="2-oxoA_DH_lipoyl-BS"/>
</dbReference>
<keyword evidence="5 6" id="KW-0012">Acyltransferase</keyword>
<proteinExistence type="inferred from homology"/>
<evidence type="ECO:0000256" key="5">
    <source>
        <dbReference type="ARBA" id="ARBA00023315"/>
    </source>
</evidence>
<dbReference type="EC" id="2.3.1.-" evidence="6"/>
<dbReference type="InterPro" id="IPR023213">
    <property type="entry name" value="CAT-like_dom_sf"/>
</dbReference>
<dbReference type="SUPFAM" id="SSF52777">
    <property type="entry name" value="CoA-dependent acyltransferases"/>
    <property type="match status" value="1"/>
</dbReference>
<keyword evidence="3 6" id="KW-0808">Transferase</keyword>
<evidence type="ECO:0000256" key="6">
    <source>
        <dbReference type="RuleBase" id="RU003423"/>
    </source>
</evidence>
<dbReference type="Pfam" id="PF02817">
    <property type="entry name" value="E3_binding"/>
    <property type="match status" value="2"/>
</dbReference>
<feature type="domain" description="Peripheral subunit-binding (PSBD)" evidence="9">
    <location>
        <begin position="176"/>
        <end position="213"/>
    </location>
</feature>
<dbReference type="Gene3D" id="3.30.559.10">
    <property type="entry name" value="Chloramphenicol acetyltransferase-like domain"/>
    <property type="match status" value="1"/>
</dbReference>
<dbReference type="InterPro" id="IPR036625">
    <property type="entry name" value="E3-bd_dom_sf"/>
</dbReference>
<dbReference type="InterPro" id="IPR000089">
    <property type="entry name" value="Biotin_lipoyl"/>
</dbReference>
<gene>
    <name evidence="10" type="primary">pdhC</name>
    <name evidence="10" type="ORF">NCTC5386_01428</name>
</gene>
<name>A0A4U9XTC6_9STRE</name>
<reference evidence="10 11" key="1">
    <citation type="submission" date="2019-05" db="EMBL/GenBank/DDBJ databases">
        <authorList>
            <consortium name="Pathogen Informatics"/>
        </authorList>
    </citation>
    <scope>NUCLEOTIDE SEQUENCE [LARGE SCALE GENOMIC DNA]</scope>
    <source>
        <strain evidence="10 11">NCTC5386</strain>
    </source>
</reference>
<evidence type="ECO:0000256" key="1">
    <source>
        <dbReference type="ARBA" id="ARBA00001938"/>
    </source>
</evidence>
<dbReference type="InterPro" id="IPR011053">
    <property type="entry name" value="Single_hybrid_motif"/>
</dbReference>
<dbReference type="PANTHER" id="PTHR43178">
    <property type="entry name" value="DIHYDROLIPOAMIDE ACETYLTRANSFERASE COMPONENT OF PYRUVATE DEHYDROGENASE COMPLEX"/>
    <property type="match status" value="1"/>
</dbReference>
<dbReference type="CDD" id="cd06849">
    <property type="entry name" value="lipoyl_domain"/>
    <property type="match status" value="1"/>
</dbReference>
<dbReference type="InterPro" id="IPR004167">
    <property type="entry name" value="PSBD"/>
</dbReference>
<dbReference type="GO" id="GO:0031405">
    <property type="term" value="F:lipoic acid binding"/>
    <property type="evidence" value="ECO:0007669"/>
    <property type="project" value="TreeGrafter"/>
</dbReference>
<dbReference type="PROSITE" id="PS00189">
    <property type="entry name" value="LIPOYL"/>
    <property type="match status" value="1"/>
</dbReference>
<dbReference type="InterPro" id="IPR001078">
    <property type="entry name" value="2-oxoacid_DH_actylTfrase"/>
</dbReference>
<dbReference type="SUPFAM" id="SSF47005">
    <property type="entry name" value="Peripheral subunit-binding domain of 2-oxo acid dehydrogenase complex"/>
    <property type="match status" value="2"/>
</dbReference>
<dbReference type="Gene3D" id="2.40.50.100">
    <property type="match status" value="1"/>
</dbReference>
<sequence length="471" mass="50148">MAVEIIMPKLGVDMQEGEIIEWKKQEGDTVNEGDILLEINSDKTNMEIEAEDAGVLLKILRHEADLVPVTEVIGYIGAEGESVDTIASSEKATEIPAPHSADAAPTVAPKEAVERPAVEVPATAAPQGDAAHVRATPAARKAAREMGLSLGQVPGSGPKGRVHLGDVENFKNAQPKASPLARKMAADAGIDLASVKGSGFRGKVMKEDILALTEAAKPAQAPATKSAVTEKPKADLPEGVEIIKMSAMRKAISKGMTNSYLTAPSFTLNYDIDMTEMMALRKKLIDPIMEKTGLKVSFTDLIGMAVVKTLMKPEHRYMNASLINDAQEIELHKFVNIGIAVGLDDGLIVPVVHNADKMTLAEFVVASKDVIKKTQAGKLKAAEMSGSTFSITNLGMFGTKTFNPIINQPNSAILGVGATIPTPTVVDGEIVARPIMAMCLTIDHRIVDGMNGAKFMVDLKNLMENPFGLLI</sequence>
<dbReference type="Pfam" id="PF00198">
    <property type="entry name" value="2-oxoacid_dh"/>
    <property type="match status" value="1"/>
</dbReference>
<organism evidence="10 11">
    <name type="scientific">Streptococcus pseudoporcinus</name>
    <dbReference type="NCBI Taxonomy" id="361101"/>
    <lineage>
        <taxon>Bacteria</taxon>
        <taxon>Bacillati</taxon>
        <taxon>Bacillota</taxon>
        <taxon>Bacilli</taxon>
        <taxon>Lactobacillales</taxon>
        <taxon>Streptococcaceae</taxon>
        <taxon>Streptococcus</taxon>
    </lineage>
</organism>
<evidence type="ECO:0000256" key="7">
    <source>
        <dbReference type="SAM" id="MobiDB-lite"/>
    </source>
</evidence>
<dbReference type="Gene3D" id="4.10.320.10">
    <property type="entry name" value="E3-binding domain"/>
    <property type="match status" value="2"/>
</dbReference>
<feature type="domain" description="Lipoyl-binding" evidence="8">
    <location>
        <begin position="2"/>
        <end position="77"/>
    </location>
</feature>